<dbReference type="RefSeq" id="WP_020581005.1">
    <property type="nucleotide sequence ID" value="NZ_JOJP01000001.1"/>
</dbReference>
<sequence length="159" mass="17830">MPGIYFDQCEVGQAIRHNLTRTVTEADNVLFCAITHNPQPLHLDEEYAKNTEFGQRVFNSMYTVSFACGVSVEDTTLGTLVANLGFGEMKFPKPVFINDTLRVETLIKEKRESKSRPNAGIVTFEHGVYNQREELVCSIIRIALLHKQGGSYNKDSSGK</sequence>
<dbReference type="Gene3D" id="3.10.129.10">
    <property type="entry name" value="Hotdog Thioesterase"/>
    <property type="match status" value="1"/>
</dbReference>
<dbReference type="eggNOG" id="COG2030">
    <property type="taxonomic scope" value="Bacteria"/>
</dbReference>
<name>A0A081K8F1_9GAMM</name>
<evidence type="ECO:0000259" key="1">
    <source>
        <dbReference type="Pfam" id="PF01575"/>
    </source>
</evidence>
<dbReference type="InterPro" id="IPR029069">
    <property type="entry name" value="HotDog_dom_sf"/>
</dbReference>
<evidence type="ECO:0000313" key="3">
    <source>
        <dbReference type="Proteomes" id="UP000027997"/>
    </source>
</evidence>
<dbReference type="InterPro" id="IPR002539">
    <property type="entry name" value="MaoC-like_dom"/>
</dbReference>
<dbReference type="PANTHER" id="PTHR43664:SF1">
    <property type="entry name" value="BETA-METHYLMALYL-COA DEHYDRATASE"/>
    <property type="match status" value="1"/>
</dbReference>
<organism evidence="2 3">
    <name type="scientific">Endozoicomonas elysicola</name>
    <dbReference type="NCBI Taxonomy" id="305900"/>
    <lineage>
        <taxon>Bacteria</taxon>
        <taxon>Pseudomonadati</taxon>
        <taxon>Pseudomonadota</taxon>
        <taxon>Gammaproteobacteria</taxon>
        <taxon>Oceanospirillales</taxon>
        <taxon>Endozoicomonadaceae</taxon>
        <taxon>Endozoicomonas</taxon>
    </lineage>
</organism>
<accession>A0A081K8F1</accession>
<dbReference type="Proteomes" id="UP000027997">
    <property type="component" value="Unassembled WGS sequence"/>
</dbReference>
<proteinExistence type="predicted"/>
<dbReference type="SUPFAM" id="SSF54637">
    <property type="entry name" value="Thioesterase/thiol ester dehydrase-isomerase"/>
    <property type="match status" value="1"/>
</dbReference>
<keyword evidence="3" id="KW-1185">Reference proteome</keyword>
<dbReference type="InterPro" id="IPR052342">
    <property type="entry name" value="MCH/BMMD"/>
</dbReference>
<comment type="caution">
    <text evidence="2">The sequence shown here is derived from an EMBL/GenBank/DDBJ whole genome shotgun (WGS) entry which is preliminary data.</text>
</comment>
<gene>
    <name evidence="2" type="ORF">GV64_06480</name>
</gene>
<feature type="domain" description="MaoC-like" evidence="1">
    <location>
        <begin position="10"/>
        <end position="123"/>
    </location>
</feature>
<dbReference type="PANTHER" id="PTHR43664">
    <property type="entry name" value="MONOAMINE OXIDASE-RELATED"/>
    <property type="match status" value="1"/>
</dbReference>
<dbReference type="CDD" id="cd03451">
    <property type="entry name" value="FkbR2"/>
    <property type="match status" value="1"/>
</dbReference>
<evidence type="ECO:0000313" key="2">
    <source>
        <dbReference type="EMBL" id="KEI70427.1"/>
    </source>
</evidence>
<dbReference type="Pfam" id="PF01575">
    <property type="entry name" value="MaoC_dehydratas"/>
    <property type="match status" value="1"/>
</dbReference>
<dbReference type="EMBL" id="JOJP01000001">
    <property type="protein sequence ID" value="KEI70427.1"/>
    <property type="molecule type" value="Genomic_DNA"/>
</dbReference>
<dbReference type="AlphaFoldDB" id="A0A081K8F1"/>
<reference evidence="2 3" key="1">
    <citation type="submission" date="2014-06" db="EMBL/GenBank/DDBJ databases">
        <title>Whole Genome Sequences of Three Symbiotic Endozoicomonas Bacteria.</title>
        <authorList>
            <person name="Neave M.J."/>
            <person name="Apprill A."/>
            <person name="Voolstra C.R."/>
        </authorList>
    </citation>
    <scope>NUCLEOTIDE SEQUENCE [LARGE SCALE GENOMIC DNA]</scope>
    <source>
        <strain evidence="2 3">DSM 22380</strain>
    </source>
</reference>
<dbReference type="STRING" id="305900.GV64_06480"/>
<protein>
    <submittedName>
        <fullName evidence="2">Dehydratase</fullName>
    </submittedName>
</protein>